<protein>
    <submittedName>
        <fullName evidence="1">TerB family tellurite resistance protein</fullName>
    </submittedName>
</protein>
<accession>A0ABW2Z5S3</accession>
<evidence type="ECO:0000313" key="1">
    <source>
        <dbReference type="EMBL" id="MFD0761619.1"/>
    </source>
</evidence>
<reference evidence="2" key="1">
    <citation type="journal article" date="2019" name="Int. J. Syst. Evol. Microbiol.">
        <title>The Global Catalogue of Microorganisms (GCM) 10K type strain sequencing project: providing services to taxonomists for standard genome sequencing and annotation.</title>
        <authorList>
            <consortium name="The Broad Institute Genomics Platform"/>
            <consortium name="The Broad Institute Genome Sequencing Center for Infectious Disease"/>
            <person name="Wu L."/>
            <person name="Ma J."/>
        </authorList>
    </citation>
    <scope>NUCLEOTIDE SEQUENCE [LARGE SCALE GENOMIC DNA]</scope>
    <source>
        <strain evidence="2">CCUG 60022</strain>
    </source>
</reference>
<sequence length="146" mass="16879">MSISDLYPTGLHEQNIGHFASIVRLALLDDVINADERRLLERLAIRLDITINEFEAILKNPNKYPINPPVSYEERLEHLYDLTKMLFLDKNPTIDKTSMMDRIAVGLGFPAENARLIVKEAIKFFLKEPDMDDFKKVIKQANPMKH</sequence>
<gene>
    <name evidence="1" type="ORF">ACFQZW_05950</name>
</gene>
<name>A0ABW2Z5S3_9FLAO</name>
<dbReference type="Proteomes" id="UP001597032">
    <property type="component" value="Unassembled WGS sequence"/>
</dbReference>
<dbReference type="InterPro" id="IPR029024">
    <property type="entry name" value="TerB-like"/>
</dbReference>
<dbReference type="EMBL" id="JBHTIC010000006">
    <property type="protein sequence ID" value="MFD0761619.1"/>
    <property type="molecule type" value="Genomic_DNA"/>
</dbReference>
<dbReference type="SUPFAM" id="SSF158682">
    <property type="entry name" value="TerB-like"/>
    <property type="match status" value="1"/>
</dbReference>
<comment type="caution">
    <text evidence="1">The sequence shown here is derived from an EMBL/GenBank/DDBJ whole genome shotgun (WGS) entry which is preliminary data.</text>
</comment>
<organism evidence="1 2">
    <name type="scientific">Lutibacter aestuarii</name>
    <dbReference type="NCBI Taxonomy" id="861111"/>
    <lineage>
        <taxon>Bacteria</taxon>
        <taxon>Pseudomonadati</taxon>
        <taxon>Bacteroidota</taxon>
        <taxon>Flavobacteriia</taxon>
        <taxon>Flavobacteriales</taxon>
        <taxon>Flavobacteriaceae</taxon>
        <taxon>Lutibacter</taxon>
    </lineage>
</organism>
<proteinExistence type="predicted"/>
<evidence type="ECO:0000313" key="2">
    <source>
        <dbReference type="Proteomes" id="UP001597032"/>
    </source>
</evidence>
<keyword evidence="2" id="KW-1185">Reference proteome</keyword>
<dbReference type="RefSeq" id="WP_386781757.1">
    <property type="nucleotide sequence ID" value="NZ_JBHTIC010000006.1"/>
</dbReference>